<organism evidence="1 2">
    <name type="scientific">Lacipirellula parvula</name>
    <dbReference type="NCBI Taxonomy" id="2650471"/>
    <lineage>
        <taxon>Bacteria</taxon>
        <taxon>Pseudomonadati</taxon>
        <taxon>Planctomycetota</taxon>
        <taxon>Planctomycetia</taxon>
        <taxon>Pirellulales</taxon>
        <taxon>Lacipirellulaceae</taxon>
        <taxon>Lacipirellula</taxon>
    </lineage>
</organism>
<dbReference type="KEGG" id="lpav:PLANPX_5435"/>
<evidence type="ECO:0000313" key="1">
    <source>
        <dbReference type="EMBL" id="BBO35823.1"/>
    </source>
</evidence>
<gene>
    <name evidence="1" type="ORF">PLANPX_5435</name>
</gene>
<sequence>MIETSAVDDDYAAVGGAVCALDDAIERCGSCSTPVMLRRPSVSAPASPWLCRRCGSVFFARPQEKDGKLLRGVAKPICYHEVMRELNVHLGAGAQTASKRDVMRLVECFANRKFMGTDTRAQRRHIVAAPVTVIPLSGDLRITAPAERVLTLNVSGGGAALFHTRRIPQPYLAIDFTYAGVNLLPVVLETTRVRQVANSYEIAGRFVCRITP</sequence>
<proteinExistence type="predicted"/>
<evidence type="ECO:0008006" key="3">
    <source>
        <dbReference type="Google" id="ProtNLM"/>
    </source>
</evidence>
<dbReference type="Proteomes" id="UP000326837">
    <property type="component" value="Chromosome"/>
</dbReference>
<reference evidence="2" key="1">
    <citation type="submission" date="2019-10" db="EMBL/GenBank/DDBJ databases">
        <title>Lacipirellula parvula gen. nov., sp. nov., representing a lineage of planctomycetes widespread in freshwater anoxic habitats, and description of the family Lacipirellulaceae.</title>
        <authorList>
            <person name="Dedysh S.N."/>
            <person name="Kulichevskaya I.S."/>
            <person name="Beletsky A.V."/>
            <person name="Rakitin A.L."/>
            <person name="Mardanov A.V."/>
            <person name="Ivanova A.A."/>
            <person name="Saltykova V.X."/>
            <person name="Rijpstra W.I.C."/>
            <person name="Sinninghe Damste J.S."/>
            <person name="Ravin N.V."/>
        </authorList>
    </citation>
    <scope>NUCLEOTIDE SEQUENCE [LARGE SCALE GENOMIC DNA]</scope>
    <source>
        <strain evidence="2">PX69</strain>
    </source>
</reference>
<dbReference type="RefSeq" id="WP_152101115.1">
    <property type="nucleotide sequence ID" value="NZ_AP021861.1"/>
</dbReference>
<dbReference type="AlphaFoldDB" id="A0A5K7XMI3"/>
<keyword evidence="2" id="KW-1185">Reference proteome</keyword>
<evidence type="ECO:0000313" key="2">
    <source>
        <dbReference type="Proteomes" id="UP000326837"/>
    </source>
</evidence>
<protein>
    <recommendedName>
        <fullName evidence="3">PilZ domain-containing protein</fullName>
    </recommendedName>
</protein>
<dbReference type="EMBL" id="AP021861">
    <property type="protein sequence ID" value="BBO35823.1"/>
    <property type="molecule type" value="Genomic_DNA"/>
</dbReference>
<name>A0A5K7XMI3_9BACT</name>
<accession>A0A5K7XMI3</accession>